<evidence type="ECO:0008006" key="4">
    <source>
        <dbReference type="Google" id="ProtNLM"/>
    </source>
</evidence>
<dbReference type="OrthoDB" id="5278911at2759"/>
<feature type="compositionally biased region" description="Low complexity" evidence="1">
    <location>
        <begin position="87"/>
        <end position="107"/>
    </location>
</feature>
<keyword evidence="3" id="KW-1185">Reference proteome</keyword>
<feature type="compositionally biased region" description="Polar residues" evidence="1">
    <location>
        <begin position="60"/>
        <end position="71"/>
    </location>
</feature>
<proteinExistence type="predicted"/>
<feature type="region of interest" description="Disordered" evidence="1">
    <location>
        <begin position="212"/>
        <end position="247"/>
    </location>
</feature>
<name>A0A3N4IP63_ASCIM</name>
<dbReference type="STRING" id="1160509.A0A3N4IP63"/>
<organism evidence="2 3">
    <name type="scientific">Ascobolus immersus RN42</name>
    <dbReference type="NCBI Taxonomy" id="1160509"/>
    <lineage>
        <taxon>Eukaryota</taxon>
        <taxon>Fungi</taxon>
        <taxon>Dikarya</taxon>
        <taxon>Ascomycota</taxon>
        <taxon>Pezizomycotina</taxon>
        <taxon>Pezizomycetes</taxon>
        <taxon>Pezizales</taxon>
        <taxon>Ascobolaceae</taxon>
        <taxon>Ascobolus</taxon>
    </lineage>
</organism>
<feature type="region of interest" description="Disordered" evidence="1">
    <location>
        <begin position="87"/>
        <end position="113"/>
    </location>
</feature>
<feature type="compositionally biased region" description="Low complexity" evidence="1">
    <location>
        <begin position="15"/>
        <end position="26"/>
    </location>
</feature>
<evidence type="ECO:0000313" key="2">
    <source>
        <dbReference type="EMBL" id="RPA87536.1"/>
    </source>
</evidence>
<feature type="compositionally biased region" description="Polar residues" evidence="1">
    <location>
        <begin position="34"/>
        <end position="52"/>
    </location>
</feature>
<evidence type="ECO:0000313" key="3">
    <source>
        <dbReference type="Proteomes" id="UP000275078"/>
    </source>
</evidence>
<dbReference type="Proteomes" id="UP000275078">
    <property type="component" value="Unassembled WGS sequence"/>
</dbReference>
<reference evidence="2 3" key="1">
    <citation type="journal article" date="2018" name="Nat. Ecol. Evol.">
        <title>Pezizomycetes genomes reveal the molecular basis of ectomycorrhizal truffle lifestyle.</title>
        <authorList>
            <person name="Murat C."/>
            <person name="Payen T."/>
            <person name="Noel B."/>
            <person name="Kuo A."/>
            <person name="Morin E."/>
            <person name="Chen J."/>
            <person name="Kohler A."/>
            <person name="Krizsan K."/>
            <person name="Balestrini R."/>
            <person name="Da Silva C."/>
            <person name="Montanini B."/>
            <person name="Hainaut M."/>
            <person name="Levati E."/>
            <person name="Barry K.W."/>
            <person name="Belfiori B."/>
            <person name="Cichocki N."/>
            <person name="Clum A."/>
            <person name="Dockter R.B."/>
            <person name="Fauchery L."/>
            <person name="Guy J."/>
            <person name="Iotti M."/>
            <person name="Le Tacon F."/>
            <person name="Lindquist E.A."/>
            <person name="Lipzen A."/>
            <person name="Malagnac F."/>
            <person name="Mello A."/>
            <person name="Molinier V."/>
            <person name="Miyauchi S."/>
            <person name="Poulain J."/>
            <person name="Riccioni C."/>
            <person name="Rubini A."/>
            <person name="Sitrit Y."/>
            <person name="Splivallo R."/>
            <person name="Traeger S."/>
            <person name="Wang M."/>
            <person name="Zifcakova L."/>
            <person name="Wipf D."/>
            <person name="Zambonelli A."/>
            <person name="Paolocci F."/>
            <person name="Nowrousian M."/>
            <person name="Ottonello S."/>
            <person name="Baldrian P."/>
            <person name="Spatafora J.W."/>
            <person name="Henrissat B."/>
            <person name="Nagy L.G."/>
            <person name="Aury J.M."/>
            <person name="Wincker P."/>
            <person name="Grigoriev I.V."/>
            <person name="Bonfante P."/>
            <person name="Martin F.M."/>
        </authorList>
    </citation>
    <scope>NUCLEOTIDE SEQUENCE [LARGE SCALE GENOMIC DNA]</scope>
    <source>
        <strain evidence="2 3">RN42</strain>
    </source>
</reference>
<sequence length="438" mass="48216">MPKKFRNRTLLVKPAAAATSYAGSSSRHSADTPPATSVNELIQRSRQTQQRVVNRDVQRHSTPNIGQGSVHPSLQGLIVDATGPLLLRPRTGRRAPGTPLGTPARPRAGPPPPPSWILASANLGTRLERENEQKQLEPTVRPPGVKMPKHGSLTDLILRRIAVEWQAVFDYEQHYICDLSTSMKTLLLIYIAELSPYPMDIHGLQLLYANSSAEEEDEQNEQPGSGSESGTAQGGSSAPPKEPMPFYPRAQIDEDVTHLPLVRCAQNTLSLKALKNFLVLPTPTDDLPSSWDALPPPTSHRFPNLTYLSLSYPSKSSPSRLWAALPPFLHSAVPTITHLSLAGWPVPPDSTMFKLLCRATLCLKWLDVTEAGDDDEAGFLEMLADADWRSAWRGVRTVIVRKSLVGSDVVERLKRKIWQEQHGVARKTLVVAYEGECG</sequence>
<feature type="region of interest" description="Disordered" evidence="1">
    <location>
        <begin position="1"/>
        <end position="71"/>
    </location>
</feature>
<gene>
    <name evidence="2" type="ORF">BJ508DRAFT_410301</name>
</gene>
<dbReference type="AlphaFoldDB" id="A0A3N4IP63"/>
<evidence type="ECO:0000256" key="1">
    <source>
        <dbReference type="SAM" id="MobiDB-lite"/>
    </source>
</evidence>
<accession>A0A3N4IP63</accession>
<feature type="compositionally biased region" description="Polar residues" evidence="1">
    <location>
        <begin position="221"/>
        <end position="236"/>
    </location>
</feature>
<dbReference type="EMBL" id="ML119646">
    <property type="protein sequence ID" value="RPA87536.1"/>
    <property type="molecule type" value="Genomic_DNA"/>
</dbReference>
<protein>
    <recommendedName>
        <fullName evidence="4">Tafazzin</fullName>
    </recommendedName>
</protein>